<name>A0A3A9WN09_9ACTN</name>
<gene>
    <name evidence="3" type="ORF">D7318_07630</name>
    <name evidence="2" type="ORF">D7319_06775</name>
</gene>
<reference evidence="4 5" key="1">
    <citation type="submission" date="2018-09" db="EMBL/GenBank/DDBJ databases">
        <title>Streptomyces sp. nov. DS1-2, an endophytic actinomycete isolated from roots of Dendrobium scabrilingue.</title>
        <authorList>
            <person name="Kuncharoen N."/>
            <person name="Kudo T."/>
            <person name="Ohkuma M."/>
            <person name="Yuki M."/>
            <person name="Tanasupawat S."/>
        </authorList>
    </citation>
    <scope>NUCLEOTIDE SEQUENCE [LARGE SCALE GENOMIC DNA]</scope>
    <source>
        <strain evidence="2 5">AZ1-7</strain>
        <strain evidence="3 4">DS1-2</strain>
    </source>
</reference>
<dbReference type="EMBL" id="RBDY01000004">
    <property type="protein sequence ID" value="RKN25118.1"/>
    <property type="molecule type" value="Genomic_DNA"/>
</dbReference>
<dbReference type="AlphaFoldDB" id="A0A3A9WN09"/>
<dbReference type="Proteomes" id="UP000268652">
    <property type="component" value="Unassembled WGS sequence"/>
</dbReference>
<evidence type="ECO:0000313" key="2">
    <source>
        <dbReference type="EMBL" id="RKN10854.1"/>
    </source>
</evidence>
<protein>
    <submittedName>
        <fullName evidence="2">Uncharacterized protein</fullName>
    </submittedName>
</protein>
<keyword evidence="4" id="KW-1185">Reference proteome</keyword>
<organism evidence="2 5">
    <name type="scientific">Streptomyces radicis</name>
    <dbReference type="NCBI Taxonomy" id="1750517"/>
    <lineage>
        <taxon>Bacteria</taxon>
        <taxon>Bacillati</taxon>
        <taxon>Actinomycetota</taxon>
        <taxon>Actinomycetes</taxon>
        <taxon>Kitasatosporales</taxon>
        <taxon>Streptomycetaceae</taxon>
        <taxon>Streptomyces</taxon>
    </lineage>
</organism>
<accession>A0A3A9WN09</accession>
<comment type="caution">
    <text evidence="2">The sequence shown here is derived from an EMBL/GenBank/DDBJ whole genome shotgun (WGS) entry which is preliminary data.</text>
</comment>
<feature type="compositionally biased region" description="Basic and acidic residues" evidence="1">
    <location>
        <begin position="66"/>
        <end position="75"/>
    </location>
</feature>
<feature type="region of interest" description="Disordered" evidence="1">
    <location>
        <begin position="66"/>
        <end position="87"/>
    </location>
</feature>
<dbReference type="RefSeq" id="WP_120696124.1">
    <property type="nucleotide sequence ID" value="NZ_RBDX01000004.1"/>
</dbReference>
<dbReference type="EMBL" id="RBDX01000004">
    <property type="protein sequence ID" value="RKN10854.1"/>
    <property type="molecule type" value="Genomic_DNA"/>
</dbReference>
<evidence type="ECO:0000256" key="1">
    <source>
        <dbReference type="SAM" id="MobiDB-lite"/>
    </source>
</evidence>
<evidence type="ECO:0000313" key="3">
    <source>
        <dbReference type="EMBL" id="RKN25118.1"/>
    </source>
</evidence>
<dbReference type="Proteomes" id="UP000275024">
    <property type="component" value="Unassembled WGS sequence"/>
</dbReference>
<proteinExistence type="predicted"/>
<sequence length="87" mass="9549">MGHLTAEADRYRAMRDMYRRYADAKDAGAFGSGPPVEAMRTTLEAGVRIFDSLAEWADWARARADHAEATGDHGRPRVTAPRVSAVS</sequence>
<evidence type="ECO:0000313" key="5">
    <source>
        <dbReference type="Proteomes" id="UP000275024"/>
    </source>
</evidence>
<evidence type="ECO:0000313" key="4">
    <source>
        <dbReference type="Proteomes" id="UP000268652"/>
    </source>
</evidence>